<dbReference type="PANTHER" id="PTHR33885:SF3">
    <property type="entry name" value="PHAGE SHOCK PROTEIN C"/>
    <property type="match status" value="1"/>
</dbReference>
<evidence type="ECO:0000256" key="2">
    <source>
        <dbReference type="ARBA" id="ARBA00022475"/>
    </source>
</evidence>
<dbReference type="Proteomes" id="UP000322631">
    <property type="component" value="Chromosome"/>
</dbReference>
<keyword evidence="2" id="KW-1003">Cell membrane</keyword>
<feature type="transmembrane region" description="Helical" evidence="6">
    <location>
        <begin position="128"/>
        <end position="145"/>
    </location>
</feature>
<dbReference type="Pfam" id="PF04024">
    <property type="entry name" value="PspC"/>
    <property type="match status" value="1"/>
</dbReference>
<dbReference type="InterPro" id="IPR007168">
    <property type="entry name" value="Phageshock_PspC_N"/>
</dbReference>
<feature type="transmembrane region" description="Helical" evidence="6">
    <location>
        <begin position="99"/>
        <end position="121"/>
    </location>
</feature>
<proteinExistence type="predicted"/>
<protein>
    <submittedName>
        <fullName evidence="8">PspC domain-containing protein</fullName>
    </submittedName>
</protein>
<sequence length="146" mass="15974">MMTMAKELTRSREDRILLGVLGGIAEHLNVDPTLVRLIFVVLLVFNPAAMTLLYFLAALVIPEEETDTEESFSERIDDLIDETGERLGEVFSGNENSKAIALLLILLGAILLAGPFMPFFLPALDFRTLLAVAFLVIGIILLLGGD</sequence>
<evidence type="ECO:0000313" key="9">
    <source>
        <dbReference type="Proteomes" id="UP000322631"/>
    </source>
</evidence>
<gene>
    <name evidence="8" type="ORF">FPV09_10790</name>
</gene>
<dbReference type="AlphaFoldDB" id="A0A5C0SRG5"/>
<evidence type="ECO:0000256" key="6">
    <source>
        <dbReference type="SAM" id="Phobius"/>
    </source>
</evidence>
<dbReference type="GO" id="GO:0005886">
    <property type="term" value="C:plasma membrane"/>
    <property type="evidence" value="ECO:0007669"/>
    <property type="project" value="UniProtKB-SubCell"/>
</dbReference>
<feature type="domain" description="Phage shock protein PspC N-terminal" evidence="7">
    <location>
        <begin position="6"/>
        <end position="64"/>
    </location>
</feature>
<evidence type="ECO:0000256" key="1">
    <source>
        <dbReference type="ARBA" id="ARBA00004162"/>
    </source>
</evidence>
<reference evidence="8 9" key="1">
    <citation type="submission" date="2019-07" db="EMBL/GenBank/DDBJ databases">
        <title>Complete genome of Thermococcus acidophilus.</title>
        <authorList>
            <person name="Li X."/>
        </authorList>
    </citation>
    <scope>NUCLEOTIDE SEQUENCE [LARGE SCALE GENOMIC DNA]</scope>
    <source>
        <strain evidence="8 9">SY113</strain>
    </source>
</reference>
<evidence type="ECO:0000313" key="8">
    <source>
        <dbReference type="EMBL" id="QEK15489.1"/>
    </source>
</evidence>
<dbReference type="PANTHER" id="PTHR33885">
    <property type="entry name" value="PHAGE SHOCK PROTEIN C"/>
    <property type="match status" value="1"/>
</dbReference>
<evidence type="ECO:0000256" key="3">
    <source>
        <dbReference type="ARBA" id="ARBA00022692"/>
    </source>
</evidence>
<evidence type="ECO:0000256" key="4">
    <source>
        <dbReference type="ARBA" id="ARBA00022989"/>
    </source>
</evidence>
<comment type="subcellular location">
    <subcellularLocation>
        <location evidence="1">Cell membrane</location>
        <topology evidence="1">Single-pass membrane protein</topology>
    </subcellularLocation>
</comment>
<accession>A0A5C0SRG5</accession>
<keyword evidence="3 6" id="KW-0812">Transmembrane</keyword>
<keyword evidence="4 6" id="KW-1133">Transmembrane helix</keyword>
<evidence type="ECO:0000256" key="5">
    <source>
        <dbReference type="ARBA" id="ARBA00023136"/>
    </source>
</evidence>
<dbReference type="EMBL" id="CP041932">
    <property type="protein sequence ID" value="QEK15489.1"/>
    <property type="molecule type" value="Genomic_DNA"/>
</dbReference>
<organism evidence="8 9">
    <name type="scientific">Thermococcus aciditolerans</name>
    <dbReference type="NCBI Taxonomy" id="2598455"/>
    <lineage>
        <taxon>Archaea</taxon>
        <taxon>Methanobacteriati</taxon>
        <taxon>Methanobacteriota</taxon>
        <taxon>Thermococci</taxon>
        <taxon>Thermococcales</taxon>
        <taxon>Thermococcaceae</taxon>
        <taxon>Thermococcus</taxon>
    </lineage>
</organism>
<dbReference type="InterPro" id="IPR052027">
    <property type="entry name" value="PspC"/>
</dbReference>
<keyword evidence="9" id="KW-1185">Reference proteome</keyword>
<feature type="transmembrane region" description="Helical" evidence="6">
    <location>
        <begin position="37"/>
        <end position="61"/>
    </location>
</feature>
<evidence type="ECO:0000259" key="7">
    <source>
        <dbReference type="Pfam" id="PF04024"/>
    </source>
</evidence>
<keyword evidence="5 6" id="KW-0472">Membrane</keyword>
<dbReference type="KEGG" id="them:FPV09_10790"/>
<name>A0A5C0SRG5_9EURY</name>